<sequence length="231" mass="25806">MRHSYRSVLLTIVAIACIVTMFALGFWQLERKAQKEQRILQIEQRQDANPLRLEDVVKAPASHLDFTLSLSGLALNKLFYIDNKLYEGRTGYHLIQILKTNTGNVAVNLGWVAGESTKRILPVVDVMEGHVDVSGVIAMPSNNIFVTETNTAYGEFPVRLQQLDIALMEKFLGEDVLPFVVLANAEAASPFIREWQPVVMPPEKHLGYAIQWFGLGIAGLSVFIVALTKQK</sequence>
<comment type="subcellular location">
    <subcellularLocation>
        <location evidence="6">Cell membrane</location>
        <topology evidence="6">Multi-pass membrane protein</topology>
    </subcellularLocation>
    <subcellularLocation>
        <location evidence="1">Membrane</location>
    </subcellularLocation>
</comment>
<dbReference type="EMBL" id="JBHRSW010000029">
    <property type="protein sequence ID" value="MFC3122581.1"/>
    <property type="molecule type" value="Genomic_DNA"/>
</dbReference>
<keyword evidence="4 6" id="KW-1133">Transmembrane helix</keyword>
<evidence type="ECO:0000256" key="2">
    <source>
        <dbReference type="ARBA" id="ARBA00007165"/>
    </source>
</evidence>
<keyword evidence="6" id="KW-1003">Cell membrane</keyword>
<keyword evidence="3 6" id="KW-0812">Transmembrane</keyword>
<evidence type="ECO:0000256" key="1">
    <source>
        <dbReference type="ARBA" id="ARBA00004370"/>
    </source>
</evidence>
<comment type="similarity">
    <text evidence="2 6">Belongs to the SURF1 family.</text>
</comment>
<evidence type="ECO:0000256" key="3">
    <source>
        <dbReference type="ARBA" id="ARBA00022692"/>
    </source>
</evidence>
<name>A0ABV7FT16_9ALTE</name>
<dbReference type="PROSITE" id="PS50895">
    <property type="entry name" value="SURF1"/>
    <property type="match status" value="1"/>
</dbReference>
<dbReference type="Pfam" id="PF02104">
    <property type="entry name" value="SURF1"/>
    <property type="match status" value="1"/>
</dbReference>
<evidence type="ECO:0000256" key="6">
    <source>
        <dbReference type="RuleBase" id="RU363076"/>
    </source>
</evidence>
<organism evidence="7 8">
    <name type="scientific">Agaribacter flavus</name>
    <dbReference type="NCBI Taxonomy" id="1902781"/>
    <lineage>
        <taxon>Bacteria</taxon>
        <taxon>Pseudomonadati</taxon>
        <taxon>Pseudomonadota</taxon>
        <taxon>Gammaproteobacteria</taxon>
        <taxon>Alteromonadales</taxon>
        <taxon>Alteromonadaceae</taxon>
        <taxon>Agaribacter</taxon>
    </lineage>
</organism>
<dbReference type="CDD" id="cd06662">
    <property type="entry name" value="SURF1"/>
    <property type="match status" value="1"/>
</dbReference>
<protein>
    <recommendedName>
        <fullName evidence="6">SURF1-like protein</fullName>
    </recommendedName>
</protein>
<dbReference type="InterPro" id="IPR045214">
    <property type="entry name" value="Surf1/Surf4"/>
</dbReference>
<comment type="caution">
    <text evidence="7">The sequence shown here is derived from an EMBL/GenBank/DDBJ whole genome shotgun (WGS) entry which is preliminary data.</text>
</comment>
<gene>
    <name evidence="7" type="ORF">ACFOHL_13230</name>
</gene>
<dbReference type="PROSITE" id="PS51257">
    <property type="entry name" value="PROKAR_LIPOPROTEIN"/>
    <property type="match status" value="1"/>
</dbReference>
<reference evidence="8" key="1">
    <citation type="journal article" date="2019" name="Int. J. Syst. Evol. Microbiol.">
        <title>The Global Catalogue of Microorganisms (GCM) 10K type strain sequencing project: providing services to taxonomists for standard genome sequencing and annotation.</title>
        <authorList>
            <consortium name="The Broad Institute Genomics Platform"/>
            <consortium name="The Broad Institute Genome Sequencing Center for Infectious Disease"/>
            <person name="Wu L."/>
            <person name="Ma J."/>
        </authorList>
    </citation>
    <scope>NUCLEOTIDE SEQUENCE [LARGE SCALE GENOMIC DNA]</scope>
    <source>
        <strain evidence="8">KCTC 52473</strain>
    </source>
</reference>
<keyword evidence="8" id="KW-1185">Reference proteome</keyword>
<feature type="transmembrane region" description="Helical" evidence="6">
    <location>
        <begin position="206"/>
        <end position="227"/>
    </location>
</feature>
<evidence type="ECO:0000256" key="4">
    <source>
        <dbReference type="ARBA" id="ARBA00022989"/>
    </source>
</evidence>
<dbReference type="PANTHER" id="PTHR23427">
    <property type="entry name" value="SURFEIT LOCUS PROTEIN"/>
    <property type="match status" value="1"/>
</dbReference>
<accession>A0ABV7FT16</accession>
<dbReference type="Proteomes" id="UP001595478">
    <property type="component" value="Unassembled WGS sequence"/>
</dbReference>
<evidence type="ECO:0000313" key="8">
    <source>
        <dbReference type="Proteomes" id="UP001595478"/>
    </source>
</evidence>
<evidence type="ECO:0000313" key="7">
    <source>
        <dbReference type="EMBL" id="MFC3122581.1"/>
    </source>
</evidence>
<dbReference type="PANTHER" id="PTHR23427:SF2">
    <property type="entry name" value="SURFEIT LOCUS PROTEIN 1"/>
    <property type="match status" value="1"/>
</dbReference>
<evidence type="ECO:0000256" key="5">
    <source>
        <dbReference type="ARBA" id="ARBA00023136"/>
    </source>
</evidence>
<keyword evidence="5 6" id="KW-0472">Membrane</keyword>
<proteinExistence type="inferred from homology"/>
<dbReference type="RefSeq" id="WP_376920709.1">
    <property type="nucleotide sequence ID" value="NZ_JBHRSW010000029.1"/>
</dbReference>
<dbReference type="InterPro" id="IPR002994">
    <property type="entry name" value="Surf1/Shy1"/>
</dbReference>
<feature type="transmembrane region" description="Helical" evidence="6">
    <location>
        <begin position="7"/>
        <end position="27"/>
    </location>
</feature>